<dbReference type="Gene3D" id="3.30.450.20">
    <property type="entry name" value="PAS domain"/>
    <property type="match status" value="1"/>
</dbReference>
<keyword evidence="4" id="KW-1185">Reference proteome</keyword>
<dbReference type="GO" id="GO:0016791">
    <property type="term" value="F:phosphatase activity"/>
    <property type="evidence" value="ECO:0007669"/>
    <property type="project" value="TreeGrafter"/>
</dbReference>
<dbReference type="Gene3D" id="3.60.40.10">
    <property type="entry name" value="PPM-type phosphatase domain"/>
    <property type="match status" value="1"/>
</dbReference>
<dbReference type="InterPro" id="IPR029016">
    <property type="entry name" value="GAF-like_dom_sf"/>
</dbReference>
<evidence type="ECO:0000256" key="1">
    <source>
        <dbReference type="ARBA" id="ARBA00022801"/>
    </source>
</evidence>
<dbReference type="InterPro" id="IPR013656">
    <property type="entry name" value="PAS_4"/>
</dbReference>
<dbReference type="Pfam" id="PF08448">
    <property type="entry name" value="PAS_4"/>
    <property type="match status" value="1"/>
</dbReference>
<evidence type="ECO:0000313" key="3">
    <source>
        <dbReference type="EMBL" id="TYP86608.1"/>
    </source>
</evidence>
<dbReference type="PANTHER" id="PTHR43156">
    <property type="entry name" value="STAGE II SPORULATION PROTEIN E-RELATED"/>
    <property type="match status" value="1"/>
</dbReference>
<dbReference type="InterPro" id="IPR036457">
    <property type="entry name" value="PPM-type-like_dom_sf"/>
</dbReference>
<proteinExistence type="predicted"/>
<evidence type="ECO:0000313" key="4">
    <source>
        <dbReference type="Proteomes" id="UP000322499"/>
    </source>
</evidence>
<reference evidence="3 4" key="1">
    <citation type="submission" date="2019-07" db="EMBL/GenBank/DDBJ databases">
        <title>Genomic Encyclopedia of Archaeal and Bacterial Type Strains, Phase II (KMG-II): from individual species to whole genera.</title>
        <authorList>
            <person name="Goeker M."/>
        </authorList>
    </citation>
    <scope>NUCLEOTIDE SEQUENCE [LARGE SCALE GENOMIC DNA]</scope>
    <source>
        <strain evidence="3 4">DSM 46842</strain>
    </source>
</reference>
<gene>
    <name evidence="3" type="ORF">BD833_109213</name>
</gene>
<dbReference type="AlphaFoldDB" id="A0A5S5CUF4"/>
<dbReference type="RefSeq" id="WP_166533964.1">
    <property type="nucleotide sequence ID" value="NZ_VNHW01000009.1"/>
</dbReference>
<dbReference type="SMART" id="SM00331">
    <property type="entry name" value="PP2C_SIG"/>
    <property type="match status" value="1"/>
</dbReference>
<dbReference type="Pfam" id="PF13185">
    <property type="entry name" value="GAF_2"/>
    <property type="match status" value="1"/>
</dbReference>
<dbReference type="SUPFAM" id="SSF55781">
    <property type="entry name" value="GAF domain-like"/>
    <property type="match status" value="1"/>
</dbReference>
<sequence>MWSPAAGGTHSRWGAALDGRLAELVPGGPRTQLQRMVLGHDWSATPLGPESEWSATLRSAVSTCLNSRFPTLLMWGPQLVMVYNDGYAPMLGGRHPSALGRPAPEVWADIWPALESMVAEVMAGRATYSEDLLLVMTRHGFEEETYFSFSFSPVVEPGGKVAGLLDTVVETTHRVLAARRMALLQQLGSLPRAVHGSASQAAAEALRVLAAARSDCPFGLVYLAEPEDAGPAREARLVATHGLAEGADVAGSILPELVATAMATGQPQTLTGFDEVLPGLSRTGANAAGESDVHTAVVLPLTSAGLSTPVGALVVGASPHLRLDEEYRVFLALAAGQVAAAVTDARAVELERRRADERAELDRTRAQFFTEVAVTFQRAVLGPTVLPEGFAVHYEPATGTLEVGGDWYDVVDLPNGCYGVVVGDVVGTGLAAAAVMGQLRSAGRALLLESSAPAHVLGALDRFAALIPGAAVSTVFCAVIDPASGSVRYSSAGHVPGIVVDAEGRSSFLEGASSLPLAVLADLRRPEAELVLPVGSTLLLYTDGLVERRDEALDEGMARAAQALAAGRALPPLELAAALTGRLLDDAPDDDVAFLLYRRA</sequence>
<protein>
    <submittedName>
        <fullName evidence="3">Serine phosphatase RsbU (Regulator of sigma subunit)</fullName>
    </submittedName>
</protein>
<dbReference type="Proteomes" id="UP000322499">
    <property type="component" value="Unassembled WGS sequence"/>
</dbReference>
<dbReference type="SUPFAM" id="SSF81606">
    <property type="entry name" value="PP2C-like"/>
    <property type="match status" value="1"/>
</dbReference>
<keyword evidence="1" id="KW-0378">Hydrolase</keyword>
<name>A0A5S5CUF4_9ACTN</name>
<dbReference type="PANTHER" id="PTHR43156:SF2">
    <property type="entry name" value="STAGE II SPORULATION PROTEIN E"/>
    <property type="match status" value="1"/>
</dbReference>
<feature type="domain" description="PPM-type phosphatase" evidence="2">
    <location>
        <begin position="385"/>
        <end position="599"/>
    </location>
</feature>
<evidence type="ECO:0000259" key="2">
    <source>
        <dbReference type="SMART" id="SM00331"/>
    </source>
</evidence>
<dbReference type="InterPro" id="IPR052016">
    <property type="entry name" value="Bact_Sigma-Reg"/>
</dbReference>
<dbReference type="EMBL" id="VNHW01000009">
    <property type="protein sequence ID" value="TYP86608.1"/>
    <property type="molecule type" value="Genomic_DNA"/>
</dbReference>
<dbReference type="InterPro" id="IPR001932">
    <property type="entry name" value="PPM-type_phosphatase-like_dom"/>
</dbReference>
<dbReference type="Pfam" id="PF07228">
    <property type="entry name" value="SpoIIE"/>
    <property type="match status" value="1"/>
</dbReference>
<organism evidence="3 4">
    <name type="scientific">Blastococcus xanthinilyticus</name>
    <dbReference type="NCBI Taxonomy" id="1564164"/>
    <lineage>
        <taxon>Bacteria</taxon>
        <taxon>Bacillati</taxon>
        <taxon>Actinomycetota</taxon>
        <taxon>Actinomycetes</taxon>
        <taxon>Geodermatophilales</taxon>
        <taxon>Geodermatophilaceae</taxon>
        <taxon>Blastococcus</taxon>
    </lineage>
</organism>
<accession>A0A5S5CUF4</accession>
<comment type="caution">
    <text evidence="3">The sequence shown here is derived from an EMBL/GenBank/DDBJ whole genome shotgun (WGS) entry which is preliminary data.</text>
</comment>
<dbReference type="Gene3D" id="3.30.450.40">
    <property type="match status" value="1"/>
</dbReference>
<dbReference type="InterPro" id="IPR003018">
    <property type="entry name" value="GAF"/>
</dbReference>